<name>A0A9W7EH66_9STRA</name>
<dbReference type="PANTHER" id="PTHR33835">
    <property type="entry name" value="YALI0C07656P"/>
    <property type="match status" value="1"/>
</dbReference>
<dbReference type="SUPFAM" id="SSF56281">
    <property type="entry name" value="Metallo-hydrolase/oxidoreductase"/>
    <property type="match status" value="1"/>
</dbReference>
<accession>A0A9W7EH66</accession>
<comment type="caution">
    <text evidence="1">The sequence shown here is derived from an EMBL/GenBank/DDBJ whole genome shotgun (WGS) entry which is preliminary data.</text>
</comment>
<evidence type="ECO:0000313" key="1">
    <source>
        <dbReference type="EMBL" id="GMH78602.1"/>
    </source>
</evidence>
<dbReference type="Proteomes" id="UP001165085">
    <property type="component" value="Unassembled WGS sequence"/>
</dbReference>
<dbReference type="Pfam" id="PF14234">
    <property type="entry name" value="DUF4336"/>
    <property type="match status" value="1"/>
</dbReference>
<dbReference type="OrthoDB" id="421671at2759"/>
<organism evidence="1 2">
    <name type="scientific">Triparma strigata</name>
    <dbReference type="NCBI Taxonomy" id="1606541"/>
    <lineage>
        <taxon>Eukaryota</taxon>
        <taxon>Sar</taxon>
        <taxon>Stramenopiles</taxon>
        <taxon>Ochrophyta</taxon>
        <taxon>Bolidophyceae</taxon>
        <taxon>Parmales</taxon>
        <taxon>Triparmaceae</taxon>
        <taxon>Triparma</taxon>
    </lineage>
</organism>
<keyword evidence="2" id="KW-1185">Reference proteome</keyword>
<dbReference type="PANTHER" id="PTHR33835:SF2">
    <property type="entry name" value="LYSINE-TRNA LIGASE"/>
    <property type="match status" value="1"/>
</dbReference>
<gene>
    <name evidence="1" type="ORF">TrST_g14228</name>
</gene>
<sequence length="485" mass="54267">MYVNNMHAFRAAFIVAHLLIVTLLFQSVNFSHSLNPLGSTLGTGLSGVASSSLSRRALLQTTLATTSLVTSKTSQLELPTPPYNPSQQFPRSLFSYTLLPLTSTLTGNIPTLQSTLIPSKLYSHTQPLGIVNVNTPLNSFAQITPSGLTIINPLQPTPEYLSLLSSLTKSYGPISHIILTSSAVEHRSSFNTFSQYFPDACKYVPEGLYSFPFDLPSEFLGLKGGKVFKLKERLPPDIEVEFLGPFKFKSIGTFVESTLYIPSLKTLISTDTVCSITENVPKILLEDRRGLLYHARDGVEEYVEDREAEWRKGWKRMSLFGLCFFPRGIKVDSVLEAFSSSRKVDSRMKNLDDQGVPFNLYPWKWVGDIDESFKGYGDGKLFVPPILTKLILDREPAAVERWMERVCRWDFDRVVHVHFNEETRAGPEDFKNAVREFLDGRSRFLPGDLALLQEASDVLTKVGVVAESKICDGEKGRGDLGRRFS</sequence>
<dbReference type="EMBL" id="BRXY01000224">
    <property type="protein sequence ID" value="GMH78602.1"/>
    <property type="molecule type" value="Genomic_DNA"/>
</dbReference>
<reference evidence="2" key="1">
    <citation type="journal article" date="2023" name="Commun. Biol.">
        <title>Genome analysis of Parmales, the sister group of diatoms, reveals the evolutionary specialization of diatoms from phago-mixotrophs to photoautotrophs.</title>
        <authorList>
            <person name="Ban H."/>
            <person name="Sato S."/>
            <person name="Yoshikawa S."/>
            <person name="Yamada K."/>
            <person name="Nakamura Y."/>
            <person name="Ichinomiya M."/>
            <person name="Sato N."/>
            <person name="Blanc-Mathieu R."/>
            <person name="Endo H."/>
            <person name="Kuwata A."/>
            <person name="Ogata H."/>
        </authorList>
    </citation>
    <scope>NUCLEOTIDE SEQUENCE [LARGE SCALE GENOMIC DNA]</scope>
    <source>
        <strain evidence="2">NIES 3701</strain>
    </source>
</reference>
<dbReference type="InterPro" id="IPR025638">
    <property type="entry name" value="DUF4336"/>
</dbReference>
<dbReference type="AlphaFoldDB" id="A0A9W7EH66"/>
<evidence type="ECO:0000313" key="2">
    <source>
        <dbReference type="Proteomes" id="UP001165085"/>
    </source>
</evidence>
<protein>
    <submittedName>
        <fullName evidence="1">Uncharacterized protein</fullName>
    </submittedName>
</protein>
<proteinExistence type="predicted"/>
<dbReference type="InterPro" id="IPR036866">
    <property type="entry name" value="RibonucZ/Hydroxyglut_hydro"/>
</dbReference>